<dbReference type="Gene3D" id="4.10.280.10">
    <property type="entry name" value="Helix-loop-helix DNA-binding domain"/>
    <property type="match status" value="1"/>
</dbReference>
<evidence type="ECO:0000256" key="3">
    <source>
        <dbReference type="ARBA" id="ARBA00023163"/>
    </source>
</evidence>
<sequence length="561" mass="62102">MDNWIQIDSKCQRKLNLEHFENFPTSEIRKNLKTEENPNYNSQTNVIFSPAAVVEGENMGEKFWGSEDKAMVESIVGKEACEFLTSVASKNILMDLVLPPSNSRLQQGLCQLVDASSWNYAIFWYAASLKSGGSILTWGDGICRDPKDGGVGVGNSSGGDRKLDKVEKRKEVKKLVLQKLHGFFNGPDDDNYAAGLDDVSDVEMFYLTSMHFTFRCDSGYGPGESYKTGRPIWASDVASCLNHYQLRSVLARSAGFQTVVFLPVKAGVLELGSVKTIREEQAVVDRARSIFGGSNASVQAKAFPKIFGRELSLGGSKSRSMSINFSPKVEDEFIFTSESYSLGTNQIYGSTSNGCSGENNEAKLFPHLNQVIAGYNAETIVGGLDQAKDDLSPPNDDRKPRKRGRKPANGREEPLNHVEAERQRREKLNQRFYALRAVVPNISKMDKASLLGDAITYITDLQMKIRLLETEKGIVNSTQKQPPVTDIDFQPRQDGAVVRVSCPLDAHPVSRIVEAFREHQVSTPECNVSTAENDRIMHTFSIRTQSGAAEQLKEKLDATLS</sequence>
<accession>A0A9Q0FFP6</accession>
<dbReference type="GO" id="GO:0046983">
    <property type="term" value="F:protein dimerization activity"/>
    <property type="evidence" value="ECO:0007669"/>
    <property type="project" value="InterPro"/>
</dbReference>
<evidence type="ECO:0000256" key="5">
    <source>
        <dbReference type="RuleBase" id="RU369104"/>
    </source>
</evidence>
<dbReference type="PROSITE" id="PS50888">
    <property type="entry name" value="BHLH"/>
    <property type="match status" value="1"/>
</dbReference>
<dbReference type="FunFam" id="4.10.280.10:FF:000078">
    <property type="entry name" value="Transcription factor bHLH13"/>
    <property type="match status" value="1"/>
</dbReference>
<reference evidence="8" key="2">
    <citation type="journal article" date="2023" name="Plants (Basel)">
        <title>Annotation of the Turnera subulata (Passifloraceae) Draft Genome Reveals the S-Locus Evolved after the Divergence of Turneroideae from Passifloroideae in a Stepwise Manner.</title>
        <authorList>
            <person name="Henning P.M."/>
            <person name="Roalson E.H."/>
            <person name="Mir W."/>
            <person name="McCubbin A.G."/>
            <person name="Shore J.S."/>
        </authorList>
    </citation>
    <scope>NUCLEOTIDE SEQUENCE</scope>
    <source>
        <strain evidence="8">F60SS</strain>
    </source>
</reference>
<gene>
    <name evidence="8" type="ORF">Tsubulata_026267</name>
</gene>
<comment type="caution">
    <text evidence="8">The sequence shown here is derived from an EMBL/GenBank/DDBJ whole genome shotgun (WGS) entry which is preliminary data.</text>
</comment>
<evidence type="ECO:0000256" key="4">
    <source>
        <dbReference type="ARBA" id="ARBA00023242"/>
    </source>
</evidence>
<dbReference type="InterPro" id="IPR045084">
    <property type="entry name" value="AIB/MYC-like"/>
</dbReference>
<protein>
    <recommendedName>
        <fullName evidence="5">Transcription factor</fullName>
        <shortName evidence="5">bHLH transcription factor</shortName>
    </recommendedName>
    <alternativeName>
        <fullName evidence="5">Basic helix-loop-helix protein</fullName>
    </alternativeName>
</protein>
<dbReference type="InterPro" id="IPR054502">
    <property type="entry name" value="bHLH-TF_ACT-like_plant"/>
</dbReference>
<dbReference type="Pfam" id="PF14215">
    <property type="entry name" value="bHLH-MYC_N"/>
    <property type="match status" value="1"/>
</dbReference>
<dbReference type="SUPFAM" id="SSF47459">
    <property type="entry name" value="HLH, helix-loop-helix DNA-binding domain"/>
    <property type="match status" value="1"/>
</dbReference>
<keyword evidence="2 5" id="KW-0805">Transcription regulation</keyword>
<comment type="subcellular location">
    <subcellularLocation>
        <location evidence="1 5">Nucleus</location>
    </subcellularLocation>
</comment>
<dbReference type="GO" id="GO:0005634">
    <property type="term" value="C:nucleus"/>
    <property type="evidence" value="ECO:0007669"/>
    <property type="project" value="UniProtKB-SubCell"/>
</dbReference>
<dbReference type="Proteomes" id="UP001141552">
    <property type="component" value="Unassembled WGS sequence"/>
</dbReference>
<dbReference type="InterPro" id="IPR011598">
    <property type="entry name" value="bHLH_dom"/>
</dbReference>
<keyword evidence="4 5" id="KW-0539">Nucleus</keyword>
<keyword evidence="3 5" id="KW-0804">Transcription</keyword>
<evidence type="ECO:0000313" key="9">
    <source>
        <dbReference type="Proteomes" id="UP001141552"/>
    </source>
</evidence>
<feature type="domain" description="BHLH" evidence="7">
    <location>
        <begin position="412"/>
        <end position="461"/>
    </location>
</feature>
<dbReference type="Pfam" id="PF00010">
    <property type="entry name" value="HLH"/>
    <property type="match status" value="1"/>
</dbReference>
<feature type="compositionally biased region" description="Basic and acidic residues" evidence="6">
    <location>
        <begin position="409"/>
        <end position="423"/>
    </location>
</feature>
<dbReference type="Pfam" id="PF22754">
    <property type="entry name" value="bHLH-TF_ACT-like_plant"/>
    <property type="match status" value="1"/>
</dbReference>
<evidence type="ECO:0000256" key="1">
    <source>
        <dbReference type="ARBA" id="ARBA00004123"/>
    </source>
</evidence>
<feature type="region of interest" description="Disordered" evidence="6">
    <location>
        <begin position="384"/>
        <end position="423"/>
    </location>
</feature>
<evidence type="ECO:0000313" key="8">
    <source>
        <dbReference type="EMBL" id="KAJ4829507.1"/>
    </source>
</evidence>
<keyword evidence="9" id="KW-1185">Reference proteome</keyword>
<feature type="compositionally biased region" description="Basic and acidic residues" evidence="6">
    <location>
        <begin position="386"/>
        <end position="399"/>
    </location>
</feature>
<reference evidence="8" key="1">
    <citation type="submission" date="2022-02" db="EMBL/GenBank/DDBJ databases">
        <authorList>
            <person name="Henning P.M."/>
            <person name="McCubbin A.G."/>
            <person name="Shore J.S."/>
        </authorList>
    </citation>
    <scope>NUCLEOTIDE SEQUENCE</scope>
    <source>
        <strain evidence="8">F60SS</strain>
        <tissue evidence="8">Leaves</tissue>
    </source>
</reference>
<evidence type="ECO:0000256" key="6">
    <source>
        <dbReference type="SAM" id="MobiDB-lite"/>
    </source>
</evidence>
<dbReference type="PANTHER" id="PTHR11514">
    <property type="entry name" value="MYC"/>
    <property type="match status" value="1"/>
</dbReference>
<dbReference type="PANTHER" id="PTHR11514:SF53">
    <property type="entry name" value="TRANSCRIPTION FACTOR BHLH3"/>
    <property type="match status" value="1"/>
</dbReference>
<dbReference type="AlphaFoldDB" id="A0A9Q0FFP6"/>
<dbReference type="SMART" id="SM00353">
    <property type="entry name" value="HLH"/>
    <property type="match status" value="1"/>
</dbReference>
<evidence type="ECO:0000256" key="2">
    <source>
        <dbReference type="ARBA" id="ARBA00023015"/>
    </source>
</evidence>
<feature type="non-terminal residue" evidence="8">
    <location>
        <position position="561"/>
    </location>
</feature>
<dbReference type="GO" id="GO:0003700">
    <property type="term" value="F:DNA-binding transcription factor activity"/>
    <property type="evidence" value="ECO:0007669"/>
    <property type="project" value="InterPro"/>
</dbReference>
<dbReference type="InterPro" id="IPR036638">
    <property type="entry name" value="HLH_DNA-bd_sf"/>
</dbReference>
<dbReference type="CDD" id="cd11449">
    <property type="entry name" value="bHLH_AtAIB_like"/>
    <property type="match status" value="1"/>
</dbReference>
<evidence type="ECO:0000259" key="7">
    <source>
        <dbReference type="PROSITE" id="PS50888"/>
    </source>
</evidence>
<name>A0A9Q0FFP6_9ROSI</name>
<dbReference type="OrthoDB" id="677168at2759"/>
<proteinExistence type="predicted"/>
<dbReference type="GO" id="GO:0000976">
    <property type="term" value="F:transcription cis-regulatory region binding"/>
    <property type="evidence" value="ECO:0007669"/>
    <property type="project" value="TreeGrafter"/>
</dbReference>
<dbReference type="EMBL" id="JAKUCV010005888">
    <property type="protein sequence ID" value="KAJ4829507.1"/>
    <property type="molecule type" value="Genomic_DNA"/>
</dbReference>
<dbReference type="InterPro" id="IPR025610">
    <property type="entry name" value="MYC/MYB_N"/>
</dbReference>
<organism evidence="8 9">
    <name type="scientific">Turnera subulata</name>
    <dbReference type="NCBI Taxonomy" id="218843"/>
    <lineage>
        <taxon>Eukaryota</taxon>
        <taxon>Viridiplantae</taxon>
        <taxon>Streptophyta</taxon>
        <taxon>Embryophyta</taxon>
        <taxon>Tracheophyta</taxon>
        <taxon>Spermatophyta</taxon>
        <taxon>Magnoliopsida</taxon>
        <taxon>eudicotyledons</taxon>
        <taxon>Gunneridae</taxon>
        <taxon>Pentapetalae</taxon>
        <taxon>rosids</taxon>
        <taxon>fabids</taxon>
        <taxon>Malpighiales</taxon>
        <taxon>Passifloraceae</taxon>
        <taxon>Turnera</taxon>
    </lineage>
</organism>